<comment type="caution">
    <text evidence="7">The sequence shown here is derived from an EMBL/GenBank/DDBJ whole genome shotgun (WGS) entry which is preliminary data.</text>
</comment>
<proteinExistence type="inferred from homology"/>
<evidence type="ECO:0000256" key="3">
    <source>
        <dbReference type="ARBA" id="ARBA00023134"/>
    </source>
</evidence>
<keyword evidence="8" id="KW-1185">Reference proteome</keyword>
<dbReference type="InterPro" id="IPR015894">
    <property type="entry name" value="Guanylate-bd_N"/>
</dbReference>
<gene>
    <name evidence="7" type="ORF">TeGR_g15127</name>
</gene>
<dbReference type="Proteomes" id="UP001165060">
    <property type="component" value="Unassembled WGS sequence"/>
</dbReference>
<dbReference type="InterPro" id="IPR036543">
    <property type="entry name" value="Guanylate-bd_C_sf"/>
</dbReference>
<dbReference type="Pfam" id="PF02263">
    <property type="entry name" value="GBP"/>
    <property type="match status" value="1"/>
</dbReference>
<keyword evidence="1" id="KW-0547">Nucleotide-binding</keyword>
<keyword evidence="5" id="KW-1133">Transmembrane helix</keyword>
<keyword evidence="2" id="KW-0378">Hydrolase</keyword>
<evidence type="ECO:0000313" key="7">
    <source>
        <dbReference type="EMBL" id="GMI24125.1"/>
    </source>
</evidence>
<evidence type="ECO:0000256" key="1">
    <source>
        <dbReference type="ARBA" id="ARBA00022741"/>
    </source>
</evidence>
<comment type="similarity">
    <text evidence="4">Belongs to the TRAFAC class dynamin-like GTPase superfamily. GB1/RHD3 GTPase family.</text>
</comment>
<dbReference type="EMBL" id="BRYB01002695">
    <property type="protein sequence ID" value="GMI24125.1"/>
    <property type="molecule type" value="Genomic_DNA"/>
</dbReference>
<accession>A0ABQ6MDK9</accession>
<keyword evidence="5" id="KW-0812">Transmembrane</keyword>
<keyword evidence="3" id="KW-0342">GTP-binding</keyword>
<reference evidence="7 8" key="1">
    <citation type="journal article" date="2023" name="Commun. Biol.">
        <title>Genome analysis of Parmales, the sister group of diatoms, reveals the evolutionary specialization of diatoms from phago-mixotrophs to photoautotrophs.</title>
        <authorList>
            <person name="Ban H."/>
            <person name="Sato S."/>
            <person name="Yoshikawa S."/>
            <person name="Yamada K."/>
            <person name="Nakamura Y."/>
            <person name="Ichinomiya M."/>
            <person name="Sato N."/>
            <person name="Blanc-Mathieu R."/>
            <person name="Endo H."/>
            <person name="Kuwata A."/>
            <person name="Ogata H."/>
        </authorList>
    </citation>
    <scope>NUCLEOTIDE SEQUENCE [LARGE SCALE GENOMIC DNA]</scope>
</reference>
<name>A0ABQ6MDK9_9STRA</name>
<organism evidence="7 8">
    <name type="scientific">Tetraparma gracilis</name>
    <dbReference type="NCBI Taxonomy" id="2962635"/>
    <lineage>
        <taxon>Eukaryota</taxon>
        <taxon>Sar</taxon>
        <taxon>Stramenopiles</taxon>
        <taxon>Ochrophyta</taxon>
        <taxon>Bolidophyceae</taxon>
        <taxon>Parmales</taxon>
        <taxon>Triparmaceae</taxon>
        <taxon>Tetraparma</taxon>
    </lineage>
</organism>
<feature type="transmembrane region" description="Helical" evidence="5">
    <location>
        <begin position="497"/>
        <end position="515"/>
    </location>
</feature>
<protein>
    <recommendedName>
        <fullName evidence="6">GB1/RHD3-type G domain-containing protein</fullName>
    </recommendedName>
</protein>
<evidence type="ECO:0000256" key="2">
    <source>
        <dbReference type="ARBA" id="ARBA00022801"/>
    </source>
</evidence>
<feature type="domain" description="GB1/RHD3-type G" evidence="6">
    <location>
        <begin position="39"/>
        <end position="319"/>
    </location>
</feature>
<dbReference type="Gene3D" id="3.40.50.300">
    <property type="entry name" value="P-loop containing nucleotide triphosphate hydrolases"/>
    <property type="match status" value="1"/>
</dbReference>
<evidence type="ECO:0000256" key="5">
    <source>
        <dbReference type="SAM" id="Phobius"/>
    </source>
</evidence>
<evidence type="ECO:0000259" key="6">
    <source>
        <dbReference type="PROSITE" id="PS51715"/>
    </source>
</evidence>
<evidence type="ECO:0000313" key="8">
    <source>
        <dbReference type="Proteomes" id="UP001165060"/>
    </source>
</evidence>
<dbReference type="InterPro" id="IPR030386">
    <property type="entry name" value="G_GB1_RHD3_dom"/>
</dbReference>
<evidence type="ECO:0000256" key="4">
    <source>
        <dbReference type="PROSITE-ProRule" id="PRU01052"/>
    </source>
</evidence>
<dbReference type="PANTHER" id="PTHR10751">
    <property type="entry name" value="GUANYLATE BINDING PROTEIN"/>
    <property type="match status" value="1"/>
</dbReference>
<dbReference type="CDD" id="cd01851">
    <property type="entry name" value="GBP"/>
    <property type="match status" value="1"/>
</dbReference>
<dbReference type="InterPro" id="IPR027417">
    <property type="entry name" value="P-loop_NTPase"/>
</dbReference>
<dbReference type="Gene3D" id="1.20.58.420">
    <property type="entry name" value="AHSP"/>
    <property type="match status" value="1"/>
</dbReference>
<dbReference type="SUPFAM" id="SSF52540">
    <property type="entry name" value="P-loop containing nucleoside triphosphate hydrolases"/>
    <property type="match status" value="1"/>
</dbReference>
<dbReference type="SUPFAM" id="SSF48340">
    <property type="entry name" value="Interferon-induced guanylate-binding protein 1 (GBP1), C-terminal domain"/>
    <property type="match status" value="1"/>
</dbReference>
<keyword evidence="5" id="KW-0472">Membrane</keyword>
<dbReference type="PROSITE" id="PS51715">
    <property type="entry name" value="G_GB1_RHD3"/>
    <property type="match status" value="1"/>
</dbReference>
<sequence length="544" mass="59436">MPSPDPQPVQIVSVGGAPDYSFTLHDDSLQSILDTCPANIPVSVVSVVGAFRTGKSFLLSWFLRYLSKTSLPLPAKGKPISGSPGTFAASDFAGSGDLDTGDRFAWRGGEERHTTGIWVWSRPFLRRLPNGEHTVLLLVDTQGMFDHETTMGLTAAIFGLSTLLSSFQIYNVSSHIQEDHLQQLALFSEYGRMAVNEDDKKEDRKKVKGAKPFQRIDFLVRDWSNFDEDEAEEASPDLAKLEAEMDGYLKDVIKSRDAKDLAETREQITSCFSKVGCYLLPHPGLAVTKKKYTGSADKIDPLFFSLLARYCNRVFSASLAPKLIRGRTLTAKELGAYVTAYAGMFAGGAGFPEATTMLEATARANNDNARNLSVTKYKAEMDRACGVNASIYMQPGEFSEHHTACCDAATTLFDSMATFGSEASITAARADVEATIATERKTYSSLNDGRNPLAGFETYYLPGIIGFCSFFARSILDLTCSSWSQTCKAGSDLSSQIFSVVFLFMLIIALTKAKLIKERVSMIMKVVNINGPATASKQKASQLN</sequence>